<accession>A0A2N6CVT8</accession>
<proteinExistence type="predicted"/>
<protein>
    <submittedName>
        <fullName evidence="1">Uncharacterized protein</fullName>
    </submittedName>
</protein>
<organism evidence="1 2">
    <name type="scientific">Sedimenticola selenatireducens</name>
    <dbReference type="NCBI Taxonomy" id="191960"/>
    <lineage>
        <taxon>Bacteria</taxon>
        <taxon>Pseudomonadati</taxon>
        <taxon>Pseudomonadota</taxon>
        <taxon>Gammaproteobacteria</taxon>
        <taxon>Chromatiales</taxon>
        <taxon>Sedimenticolaceae</taxon>
        <taxon>Sedimenticola</taxon>
    </lineage>
</organism>
<gene>
    <name evidence="1" type="ORF">C0630_11235</name>
</gene>
<dbReference type="SUPFAM" id="SSF53448">
    <property type="entry name" value="Nucleotide-diphospho-sugar transferases"/>
    <property type="match status" value="1"/>
</dbReference>
<dbReference type="InterPro" id="IPR029044">
    <property type="entry name" value="Nucleotide-diphossugar_trans"/>
</dbReference>
<sequence length="144" mass="17436">MIFARREAIRNFIPFPEQLEFEDWYTVLTLYQHYGVIETCSVPLVRYRIHSESDSQASRWNWHRRLGLLERDLRFLRLMQQRVTNDSFKSKLQHSILFRERLIRGLPTLDKGVRISMALLKTYFSLALSRFRTSMVDKRVRLEK</sequence>
<dbReference type="EMBL" id="PKUN01000018">
    <property type="protein sequence ID" value="PLX61341.1"/>
    <property type="molecule type" value="Genomic_DNA"/>
</dbReference>
<evidence type="ECO:0000313" key="2">
    <source>
        <dbReference type="Proteomes" id="UP000235015"/>
    </source>
</evidence>
<reference evidence="1 2" key="1">
    <citation type="submission" date="2017-11" db="EMBL/GenBank/DDBJ databases">
        <title>Genome-resolved metagenomics identifies genetic mobility, metabolic interactions, and unexpected diversity in perchlorate-reducing communities.</title>
        <authorList>
            <person name="Barnum T.P."/>
            <person name="Figueroa I.A."/>
            <person name="Carlstrom C.I."/>
            <person name="Lucas L.N."/>
            <person name="Engelbrektson A.L."/>
            <person name="Coates J.D."/>
        </authorList>
    </citation>
    <scope>NUCLEOTIDE SEQUENCE [LARGE SCALE GENOMIC DNA]</scope>
    <source>
        <strain evidence="1">BM301</strain>
    </source>
</reference>
<comment type="caution">
    <text evidence="1">The sequence shown here is derived from an EMBL/GenBank/DDBJ whole genome shotgun (WGS) entry which is preliminary data.</text>
</comment>
<dbReference type="Proteomes" id="UP000235015">
    <property type="component" value="Unassembled WGS sequence"/>
</dbReference>
<evidence type="ECO:0000313" key="1">
    <source>
        <dbReference type="EMBL" id="PLX61341.1"/>
    </source>
</evidence>
<name>A0A2N6CVT8_9GAMM</name>
<dbReference type="AlphaFoldDB" id="A0A2N6CVT8"/>